<keyword evidence="6" id="KW-0805">Transcription regulation</keyword>
<dbReference type="GO" id="GO:0043565">
    <property type="term" value="F:sequence-specific DNA binding"/>
    <property type="evidence" value="ECO:0007669"/>
    <property type="project" value="InterPro"/>
</dbReference>
<comment type="function">
    <text evidence="9">May play the central regulatory role in sporulation. It may be an element of the effector pathway responsible for the activation of sporulation genes in response to nutritional stress. Spo0A may act in concert with spo0H (a sigma factor) to control the expression of some genes that are critical to the sporulation process.</text>
</comment>
<keyword evidence="5" id="KW-0902">Two-component regulatory system</keyword>
<keyword evidence="7 13" id="KW-0238">DNA-binding</keyword>
<evidence type="ECO:0000256" key="7">
    <source>
        <dbReference type="ARBA" id="ARBA00023125"/>
    </source>
</evidence>
<dbReference type="Pfam" id="PF12833">
    <property type="entry name" value="HTH_18"/>
    <property type="match status" value="1"/>
</dbReference>
<protein>
    <recommendedName>
        <fullName evidence="2">Stage 0 sporulation protein A homolog</fullName>
    </recommendedName>
</protein>
<keyword evidence="14" id="KW-1185">Reference proteome</keyword>
<evidence type="ECO:0000256" key="1">
    <source>
        <dbReference type="ARBA" id="ARBA00004496"/>
    </source>
</evidence>
<dbReference type="GO" id="GO:0000160">
    <property type="term" value="P:phosphorelay signal transduction system"/>
    <property type="evidence" value="ECO:0007669"/>
    <property type="project" value="UniProtKB-KW"/>
</dbReference>
<dbReference type="Proteomes" id="UP000220840">
    <property type="component" value="Unassembled WGS sequence"/>
</dbReference>
<dbReference type="InterPro" id="IPR001789">
    <property type="entry name" value="Sig_transdc_resp-reg_receiver"/>
</dbReference>
<name>A0A2A7MCR6_9CLOT</name>
<comment type="caution">
    <text evidence="13">The sequence shown here is derived from an EMBL/GenBank/DDBJ whole genome shotgun (WGS) entry which is preliminary data.</text>
</comment>
<evidence type="ECO:0000259" key="11">
    <source>
        <dbReference type="PROSITE" id="PS01124"/>
    </source>
</evidence>
<dbReference type="InterPro" id="IPR018062">
    <property type="entry name" value="HTH_AraC-typ_CS"/>
</dbReference>
<evidence type="ECO:0000256" key="10">
    <source>
        <dbReference type="PROSITE-ProRule" id="PRU00169"/>
    </source>
</evidence>
<dbReference type="InterPro" id="IPR009057">
    <property type="entry name" value="Homeodomain-like_sf"/>
</dbReference>
<evidence type="ECO:0000256" key="4">
    <source>
        <dbReference type="ARBA" id="ARBA00022553"/>
    </source>
</evidence>
<dbReference type="SUPFAM" id="SSF46689">
    <property type="entry name" value="Homeodomain-like"/>
    <property type="match status" value="2"/>
</dbReference>
<dbReference type="PROSITE" id="PS50110">
    <property type="entry name" value="RESPONSE_REGULATORY"/>
    <property type="match status" value="1"/>
</dbReference>
<gene>
    <name evidence="13" type="ORF">CQ394_18510</name>
</gene>
<proteinExistence type="predicted"/>
<evidence type="ECO:0000256" key="3">
    <source>
        <dbReference type="ARBA" id="ARBA00022490"/>
    </source>
</evidence>
<dbReference type="PANTHER" id="PTHR42713">
    <property type="entry name" value="HISTIDINE KINASE-RELATED"/>
    <property type="match status" value="1"/>
</dbReference>
<feature type="domain" description="Response regulatory" evidence="12">
    <location>
        <begin position="12"/>
        <end position="129"/>
    </location>
</feature>
<evidence type="ECO:0000259" key="12">
    <source>
        <dbReference type="PROSITE" id="PS50110"/>
    </source>
</evidence>
<evidence type="ECO:0000256" key="6">
    <source>
        <dbReference type="ARBA" id="ARBA00023015"/>
    </source>
</evidence>
<dbReference type="Pfam" id="PF00072">
    <property type="entry name" value="Response_reg"/>
    <property type="match status" value="1"/>
</dbReference>
<dbReference type="GO" id="GO:0005737">
    <property type="term" value="C:cytoplasm"/>
    <property type="evidence" value="ECO:0007669"/>
    <property type="project" value="UniProtKB-SubCell"/>
</dbReference>
<dbReference type="PROSITE" id="PS01124">
    <property type="entry name" value="HTH_ARAC_FAMILY_2"/>
    <property type="match status" value="1"/>
</dbReference>
<dbReference type="PANTHER" id="PTHR42713:SF3">
    <property type="entry name" value="TRANSCRIPTIONAL REGULATORY PROTEIN HPTR"/>
    <property type="match status" value="1"/>
</dbReference>
<feature type="domain" description="HTH araC/xylS-type" evidence="11">
    <location>
        <begin position="425"/>
        <end position="523"/>
    </location>
</feature>
<organism evidence="13 14">
    <name type="scientific">Clostridium neonatale</name>
    <dbReference type="NCBI Taxonomy" id="137838"/>
    <lineage>
        <taxon>Bacteria</taxon>
        <taxon>Bacillati</taxon>
        <taxon>Bacillota</taxon>
        <taxon>Clostridia</taxon>
        <taxon>Eubacteriales</taxon>
        <taxon>Clostridiaceae</taxon>
        <taxon>Clostridium</taxon>
    </lineage>
</organism>
<dbReference type="Gene3D" id="3.40.50.2300">
    <property type="match status" value="1"/>
</dbReference>
<reference evidence="13 14" key="1">
    <citation type="submission" date="2017-10" db="EMBL/GenBank/DDBJ databases">
        <title>Effective Description of Clostridium neonatale sp. nov. linked to necrotizing enterocolitis in neonates and a clarification of species assignable to the genus Clostridium (Prazmowski 1880) emend. Lawson and Rainey 2016.</title>
        <authorList>
            <person name="Bernard K."/>
            <person name="Burdz T."/>
            <person name="Wiebe D."/>
            <person name="Balcewich B."/>
            <person name="Alfa M."/>
            <person name="Bernier A.-M."/>
        </authorList>
    </citation>
    <scope>NUCLEOTIDE SEQUENCE [LARGE SCALE GENOMIC DNA]</scope>
    <source>
        <strain evidence="13 14">LCDC99A005</strain>
    </source>
</reference>
<keyword evidence="8" id="KW-0804">Transcription</keyword>
<keyword evidence="3" id="KW-0963">Cytoplasm</keyword>
<dbReference type="SMART" id="SM00342">
    <property type="entry name" value="HTH_ARAC"/>
    <property type="match status" value="1"/>
</dbReference>
<dbReference type="PROSITE" id="PS00041">
    <property type="entry name" value="HTH_ARAC_FAMILY_1"/>
    <property type="match status" value="1"/>
</dbReference>
<evidence type="ECO:0000256" key="2">
    <source>
        <dbReference type="ARBA" id="ARBA00018672"/>
    </source>
</evidence>
<dbReference type="InterPro" id="IPR018060">
    <property type="entry name" value="HTH_AraC"/>
</dbReference>
<feature type="modified residue" description="4-aspartylphosphate" evidence="10">
    <location>
        <position position="64"/>
    </location>
</feature>
<evidence type="ECO:0000256" key="9">
    <source>
        <dbReference type="ARBA" id="ARBA00024867"/>
    </source>
</evidence>
<dbReference type="InterPro" id="IPR051552">
    <property type="entry name" value="HptR"/>
</dbReference>
<dbReference type="InterPro" id="IPR011006">
    <property type="entry name" value="CheY-like_superfamily"/>
</dbReference>
<accession>A0A2A7MCR6</accession>
<evidence type="ECO:0000256" key="8">
    <source>
        <dbReference type="ARBA" id="ARBA00023163"/>
    </source>
</evidence>
<evidence type="ECO:0000313" key="14">
    <source>
        <dbReference type="Proteomes" id="UP000220840"/>
    </source>
</evidence>
<sequence>MSFVIKRGYSMRVVIVEDEEIIRNGLIKLLGKIDKDVEIVGSAEDGEVGLEIIEKVRPDLVITDIRMPKMDGIEMLGSVAKMGITHKTIVLSAYSEFEYAQKAIKLGVSEYILKPISIQEIAQSLKKITNQLNYEQNNKLKNPERLFNLKHIFQSSLFEELIIDGDIEKLLKENYKISVNDIFEVFVIYLGNKYEQYHIKIENDIKIILNDTNNFEFKMLELPSCNEIVMIFFNFKIEINLLEYVNNSLRPRINYIDSNDMVLGYMRCEGILALKDIIHKLNKELHWNIVLESNDIVNYPEVLKKYTLPISYPIAIEKELKTVVCTMQLNKIDKIIDKFIHYCKDIRGNPKGIKENFVRFAWIIISFTKEIDETLYSDLDSQQLLTNIMSAITWNELEGALKILIQKNNHHKDVSSVSCISLLVKRSQCIIHEFYNKGITLDEIALKLGVTPEYLSTQFKKEIGESFSAYIRSYRINKAKKLLISTELKLYQISEQVGYNDPKYFSKVFKENTDQLPGEYRKIYK</sequence>
<dbReference type="SUPFAM" id="SSF52172">
    <property type="entry name" value="CheY-like"/>
    <property type="match status" value="1"/>
</dbReference>
<evidence type="ECO:0000256" key="5">
    <source>
        <dbReference type="ARBA" id="ARBA00023012"/>
    </source>
</evidence>
<dbReference type="CDD" id="cd17536">
    <property type="entry name" value="REC_YesN-like"/>
    <property type="match status" value="1"/>
</dbReference>
<comment type="subcellular location">
    <subcellularLocation>
        <location evidence="1">Cytoplasm</location>
    </subcellularLocation>
</comment>
<dbReference type="Gene3D" id="1.10.10.60">
    <property type="entry name" value="Homeodomain-like"/>
    <property type="match status" value="2"/>
</dbReference>
<dbReference type="GO" id="GO:0003700">
    <property type="term" value="F:DNA-binding transcription factor activity"/>
    <property type="evidence" value="ECO:0007669"/>
    <property type="project" value="InterPro"/>
</dbReference>
<evidence type="ECO:0000313" key="13">
    <source>
        <dbReference type="EMBL" id="PEG29360.1"/>
    </source>
</evidence>
<keyword evidence="4 10" id="KW-0597">Phosphoprotein</keyword>
<dbReference type="STRING" id="137838.GCA_001458595_00812"/>
<dbReference type="OrthoDB" id="9794370at2"/>
<dbReference type="AlphaFoldDB" id="A0A2A7MCR6"/>
<dbReference type="EMBL" id="PDCJ01000004">
    <property type="protein sequence ID" value="PEG29360.1"/>
    <property type="molecule type" value="Genomic_DNA"/>
</dbReference>
<dbReference type="SMART" id="SM00448">
    <property type="entry name" value="REC"/>
    <property type="match status" value="1"/>
</dbReference>